<proteinExistence type="predicted"/>
<name>A0ABR1YWW7_9PEZI</name>
<protein>
    <submittedName>
        <fullName evidence="2">Uncharacterized protein</fullName>
    </submittedName>
</protein>
<feature type="compositionally biased region" description="Polar residues" evidence="1">
    <location>
        <begin position="58"/>
        <end position="69"/>
    </location>
</feature>
<evidence type="ECO:0000256" key="1">
    <source>
        <dbReference type="SAM" id="MobiDB-lite"/>
    </source>
</evidence>
<sequence>MRDAKVVSATLDAQDVNLSESDAVGAERNVRTRGCWCGKAPHSVWSQNENYKKNATLKTTPSLTTNSSSKMKEREFKEGTESRREDRVKRQKDERLNGEGGGKMLFERLLFARPTIILDSSSLFVCGFLASTRTTTASIQRFEPAVRSYRASSTLLQRLLVTPCQVTTTPISSGTIDFNQQTTNEVGCRSGLFAASLPRWTGRWTVVVLVARRKPSEPNREHASVEGGL</sequence>
<keyword evidence="3" id="KW-1185">Reference proteome</keyword>
<evidence type="ECO:0000313" key="3">
    <source>
        <dbReference type="Proteomes" id="UP001492380"/>
    </source>
</evidence>
<gene>
    <name evidence="2" type="ORF">HDK90DRAFT_191689</name>
</gene>
<accession>A0ABR1YWW7</accession>
<dbReference type="EMBL" id="JBBWRZ010000003">
    <property type="protein sequence ID" value="KAK8240679.1"/>
    <property type="molecule type" value="Genomic_DNA"/>
</dbReference>
<dbReference type="Proteomes" id="UP001492380">
    <property type="component" value="Unassembled WGS sequence"/>
</dbReference>
<feature type="region of interest" description="Disordered" evidence="1">
    <location>
        <begin position="58"/>
        <end position="97"/>
    </location>
</feature>
<evidence type="ECO:0000313" key="2">
    <source>
        <dbReference type="EMBL" id="KAK8240679.1"/>
    </source>
</evidence>
<comment type="caution">
    <text evidence="2">The sequence shown here is derived from an EMBL/GenBank/DDBJ whole genome shotgun (WGS) entry which is preliminary data.</text>
</comment>
<organism evidence="2 3">
    <name type="scientific">Phyllosticta capitalensis</name>
    <dbReference type="NCBI Taxonomy" id="121624"/>
    <lineage>
        <taxon>Eukaryota</taxon>
        <taxon>Fungi</taxon>
        <taxon>Dikarya</taxon>
        <taxon>Ascomycota</taxon>
        <taxon>Pezizomycotina</taxon>
        <taxon>Dothideomycetes</taxon>
        <taxon>Dothideomycetes incertae sedis</taxon>
        <taxon>Botryosphaeriales</taxon>
        <taxon>Phyllostictaceae</taxon>
        <taxon>Phyllosticta</taxon>
    </lineage>
</organism>
<feature type="compositionally biased region" description="Basic and acidic residues" evidence="1">
    <location>
        <begin position="70"/>
        <end position="97"/>
    </location>
</feature>
<reference evidence="2 3" key="1">
    <citation type="submission" date="2024-04" db="EMBL/GenBank/DDBJ databases">
        <title>Phyllosticta paracitricarpa is synonymous to the EU quarantine fungus P. citricarpa based on phylogenomic analyses.</title>
        <authorList>
            <consortium name="Lawrence Berkeley National Laboratory"/>
            <person name="Van Ingen-Buijs V.A."/>
            <person name="Van Westerhoven A.C."/>
            <person name="Haridas S."/>
            <person name="Skiadas P."/>
            <person name="Martin F."/>
            <person name="Groenewald J.Z."/>
            <person name="Crous P.W."/>
            <person name="Seidl M.F."/>
        </authorList>
    </citation>
    <scope>NUCLEOTIDE SEQUENCE [LARGE SCALE GENOMIC DNA]</scope>
    <source>
        <strain evidence="2 3">CBS 123374</strain>
    </source>
</reference>